<gene>
    <name evidence="2" type="ORF">BI308_11370</name>
</gene>
<dbReference type="Pfam" id="PF04014">
    <property type="entry name" value="MazE_antitoxin"/>
    <property type="match status" value="1"/>
</dbReference>
<dbReference type="Proteomes" id="UP000183940">
    <property type="component" value="Unassembled WGS sequence"/>
</dbReference>
<accession>A0A1L9QRV8</accession>
<sequence length="80" mass="8787">MVFKIAKWGNTLAIRIPQSLAQEIPLSEGTDVDLVVIDGNLVIKPRSHSSYSLEELVTAITPENCHREQDSGVAVGNEVW</sequence>
<dbReference type="AlphaFoldDB" id="A0A1L9QRV8"/>
<proteinExistence type="predicted"/>
<keyword evidence="3" id="KW-1185">Reference proteome</keyword>
<evidence type="ECO:0000259" key="1">
    <source>
        <dbReference type="SMART" id="SM00966"/>
    </source>
</evidence>
<dbReference type="PANTHER" id="PTHR40516:SF1">
    <property type="entry name" value="ANTITOXIN CHPS-RELATED"/>
    <property type="match status" value="1"/>
</dbReference>
<dbReference type="GO" id="GO:0097351">
    <property type="term" value="F:toxin sequestering activity"/>
    <property type="evidence" value="ECO:0007669"/>
    <property type="project" value="InterPro"/>
</dbReference>
<evidence type="ECO:0000313" key="3">
    <source>
        <dbReference type="Proteomes" id="UP000183940"/>
    </source>
</evidence>
<evidence type="ECO:0000313" key="2">
    <source>
        <dbReference type="EMBL" id="OJJ25389.1"/>
    </source>
</evidence>
<feature type="domain" description="SpoVT-AbrB" evidence="1">
    <location>
        <begin position="6"/>
        <end position="51"/>
    </location>
</feature>
<reference evidence="2" key="1">
    <citation type="submission" date="2016-10" db="EMBL/GenBank/DDBJ databases">
        <title>CRISPR-Cas defence system in Roseofilum reptotaenium: evidence of a bacteriophage-cyanobacterium arms race in the coral black band disease.</title>
        <authorList>
            <person name="Buerger P."/>
            <person name="Wood-Charlson E.M."/>
            <person name="Weynberg K.D."/>
            <person name="Willis B."/>
            <person name="Van Oppen M.J."/>
        </authorList>
    </citation>
    <scope>NUCLEOTIDE SEQUENCE [LARGE SCALE GENOMIC DNA]</scope>
    <source>
        <strain evidence="2">AO1-A</strain>
    </source>
</reference>
<dbReference type="InterPro" id="IPR039052">
    <property type="entry name" value="Antitox_PemI-like"/>
</dbReference>
<dbReference type="STRING" id="1925591.BI308_11370"/>
<dbReference type="EMBL" id="MLAW01000017">
    <property type="protein sequence ID" value="OJJ25389.1"/>
    <property type="molecule type" value="Genomic_DNA"/>
</dbReference>
<organism evidence="2 3">
    <name type="scientific">Roseofilum reptotaenium AO1-A</name>
    <dbReference type="NCBI Taxonomy" id="1925591"/>
    <lineage>
        <taxon>Bacteria</taxon>
        <taxon>Bacillati</taxon>
        <taxon>Cyanobacteriota</taxon>
        <taxon>Cyanophyceae</taxon>
        <taxon>Desertifilales</taxon>
        <taxon>Desertifilaceae</taxon>
        <taxon>Roseofilum</taxon>
    </lineage>
</organism>
<comment type="caution">
    <text evidence="2">The sequence shown here is derived from an EMBL/GenBank/DDBJ whole genome shotgun (WGS) entry which is preliminary data.</text>
</comment>
<dbReference type="InterPro" id="IPR007159">
    <property type="entry name" value="SpoVT-AbrB_dom"/>
</dbReference>
<dbReference type="Gene3D" id="2.10.260.10">
    <property type="match status" value="1"/>
</dbReference>
<dbReference type="SMART" id="SM00966">
    <property type="entry name" value="SpoVT_AbrB"/>
    <property type="match status" value="1"/>
</dbReference>
<dbReference type="SUPFAM" id="SSF89447">
    <property type="entry name" value="AbrB/MazE/MraZ-like"/>
    <property type="match status" value="1"/>
</dbReference>
<dbReference type="GO" id="GO:0003677">
    <property type="term" value="F:DNA binding"/>
    <property type="evidence" value="ECO:0007669"/>
    <property type="project" value="InterPro"/>
</dbReference>
<dbReference type="PANTHER" id="PTHR40516">
    <property type="entry name" value="ANTITOXIN CHPS-RELATED"/>
    <property type="match status" value="1"/>
</dbReference>
<protein>
    <submittedName>
        <fullName evidence="2">MazF family transcriptional regulator</fullName>
    </submittedName>
</protein>
<dbReference type="InterPro" id="IPR037914">
    <property type="entry name" value="SpoVT-AbrB_sf"/>
</dbReference>
<name>A0A1L9QRV8_9CYAN</name>